<proteinExistence type="predicted"/>
<dbReference type="Pfam" id="PF00059">
    <property type="entry name" value="Lectin_C"/>
    <property type="match status" value="1"/>
</dbReference>
<dbReference type="AlphaFoldDB" id="A0A672LRB8"/>
<accession>A0A672LRB8</accession>
<organism evidence="4 5">
    <name type="scientific">Sinocyclocheilus grahami</name>
    <name type="common">Dianchi golden-line fish</name>
    <name type="synonym">Barbus grahami</name>
    <dbReference type="NCBI Taxonomy" id="75366"/>
    <lineage>
        <taxon>Eukaryota</taxon>
        <taxon>Metazoa</taxon>
        <taxon>Chordata</taxon>
        <taxon>Craniata</taxon>
        <taxon>Vertebrata</taxon>
        <taxon>Euteleostomi</taxon>
        <taxon>Actinopterygii</taxon>
        <taxon>Neopterygii</taxon>
        <taxon>Teleostei</taxon>
        <taxon>Ostariophysi</taxon>
        <taxon>Cypriniformes</taxon>
        <taxon>Cyprinidae</taxon>
        <taxon>Cyprininae</taxon>
        <taxon>Sinocyclocheilus</taxon>
    </lineage>
</organism>
<dbReference type="Ensembl" id="ENSSGRT00000030749.1">
    <property type="protein sequence ID" value="ENSSGRP00000028598.1"/>
    <property type="gene ID" value="ENSSGRG00000016319.1"/>
</dbReference>
<keyword evidence="1" id="KW-1015">Disulfide bond</keyword>
<keyword evidence="5" id="KW-1185">Reference proteome</keyword>
<dbReference type="InterPro" id="IPR016187">
    <property type="entry name" value="CTDL_fold"/>
</dbReference>
<dbReference type="InterPro" id="IPR001304">
    <property type="entry name" value="C-type_lectin-like"/>
</dbReference>
<dbReference type="InterPro" id="IPR050111">
    <property type="entry name" value="C-type_lectin/snaclec_domain"/>
</dbReference>
<feature type="compositionally biased region" description="Pro residues" evidence="2">
    <location>
        <begin position="177"/>
        <end position="186"/>
    </location>
</feature>
<dbReference type="Proteomes" id="UP000472262">
    <property type="component" value="Unassembled WGS sequence"/>
</dbReference>
<feature type="domain" description="C-type lectin" evidence="3">
    <location>
        <begin position="57"/>
        <end position="169"/>
    </location>
</feature>
<dbReference type="InterPro" id="IPR018378">
    <property type="entry name" value="C-type_lectin_CS"/>
</dbReference>
<feature type="region of interest" description="Disordered" evidence="2">
    <location>
        <begin position="177"/>
        <end position="196"/>
    </location>
</feature>
<protein>
    <recommendedName>
        <fullName evidence="3">C-type lectin domain-containing protein</fullName>
    </recommendedName>
</protein>
<evidence type="ECO:0000259" key="3">
    <source>
        <dbReference type="PROSITE" id="PS50041"/>
    </source>
</evidence>
<dbReference type="Gene3D" id="3.10.100.10">
    <property type="entry name" value="Mannose-Binding Protein A, subunit A"/>
    <property type="match status" value="1"/>
</dbReference>
<dbReference type="PANTHER" id="PTHR22803">
    <property type="entry name" value="MANNOSE, PHOSPHOLIPASE, LECTIN RECEPTOR RELATED"/>
    <property type="match status" value="1"/>
</dbReference>
<dbReference type="SUPFAM" id="SSF56436">
    <property type="entry name" value="C-type lectin-like"/>
    <property type="match status" value="1"/>
</dbReference>
<dbReference type="InterPro" id="IPR016186">
    <property type="entry name" value="C-type_lectin-like/link_sf"/>
</dbReference>
<reference evidence="4" key="2">
    <citation type="submission" date="2025-09" db="UniProtKB">
        <authorList>
            <consortium name="Ensembl"/>
        </authorList>
    </citation>
    <scope>IDENTIFICATION</scope>
</reference>
<sequence length="196" mass="22206">MGSITHLGVVFLNYNTDLDQDGTFRWVDKTAVEVVFLLWFTECFSADSHCDEGYLLFGEHCYHFETETVKNWQDAENYCVAQNGHLVSIHNQEAVSFIQVSLWMGAHDSITEGGYHWSDGTPVSHTNWGHGEPNNHNGRENCVEMVTTENGTSWWNDLNCDAHQDWICMIAKGKKPIIPPEPPSPVPGNNGINYYQ</sequence>
<reference evidence="4" key="1">
    <citation type="submission" date="2025-08" db="UniProtKB">
        <authorList>
            <consortium name="Ensembl"/>
        </authorList>
    </citation>
    <scope>IDENTIFICATION</scope>
</reference>
<evidence type="ECO:0000313" key="4">
    <source>
        <dbReference type="Ensembl" id="ENSSGRP00000028598.1"/>
    </source>
</evidence>
<dbReference type="PROSITE" id="PS50041">
    <property type="entry name" value="C_TYPE_LECTIN_2"/>
    <property type="match status" value="1"/>
</dbReference>
<evidence type="ECO:0000256" key="1">
    <source>
        <dbReference type="ARBA" id="ARBA00023157"/>
    </source>
</evidence>
<name>A0A672LRB8_SINGR</name>
<dbReference type="PROSITE" id="PS00615">
    <property type="entry name" value="C_TYPE_LECTIN_1"/>
    <property type="match status" value="1"/>
</dbReference>
<evidence type="ECO:0000313" key="5">
    <source>
        <dbReference type="Proteomes" id="UP000472262"/>
    </source>
</evidence>
<evidence type="ECO:0000256" key="2">
    <source>
        <dbReference type="SAM" id="MobiDB-lite"/>
    </source>
</evidence>
<dbReference type="SMART" id="SM00034">
    <property type="entry name" value="CLECT"/>
    <property type="match status" value="1"/>
</dbReference>